<protein>
    <submittedName>
        <fullName evidence="10">ABC transporter ATP-binding protein</fullName>
    </submittedName>
</protein>
<dbReference type="NCBIfam" id="TIGR01727">
    <property type="entry name" value="oligo_HPY"/>
    <property type="match status" value="1"/>
</dbReference>
<dbReference type="InterPro" id="IPR050388">
    <property type="entry name" value="ABC_Ni/Peptide_Import"/>
</dbReference>
<dbReference type="Gene3D" id="3.40.50.300">
    <property type="entry name" value="P-loop containing nucleotide triphosphate hydrolases"/>
    <property type="match status" value="1"/>
</dbReference>
<evidence type="ECO:0000259" key="9">
    <source>
        <dbReference type="PROSITE" id="PS50893"/>
    </source>
</evidence>
<dbReference type="GO" id="GO:0015833">
    <property type="term" value="P:peptide transport"/>
    <property type="evidence" value="ECO:0007669"/>
    <property type="project" value="InterPro"/>
</dbReference>
<feature type="region of interest" description="Disordered" evidence="8">
    <location>
        <begin position="442"/>
        <end position="476"/>
    </location>
</feature>
<dbReference type="FunFam" id="3.40.50.300:FF:000016">
    <property type="entry name" value="Oligopeptide ABC transporter ATP-binding component"/>
    <property type="match status" value="1"/>
</dbReference>
<proteinExistence type="inferred from homology"/>
<dbReference type="SUPFAM" id="SSF52540">
    <property type="entry name" value="P-loop containing nucleoside triphosphate hydrolases"/>
    <property type="match status" value="1"/>
</dbReference>
<feature type="compositionally biased region" description="Polar residues" evidence="8">
    <location>
        <begin position="462"/>
        <end position="476"/>
    </location>
</feature>
<evidence type="ECO:0000256" key="5">
    <source>
        <dbReference type="ARBA" id="ARBA00022741"/>
    </source>
</evidence>
<evidence type="ECO:0000256" key="6">
    <source>
        <dbReference type="ARBA" id="ARBA00022840"/>
    </source>
</evidence>
<dbReference type="EMBL" id="QKYN01000067">
    <property type="protein sequence ID" value="RAG84301.1"/>
    <property type="molecule type" value="Genomic_DNA"/>
</dbReference>
<feature type="compositionally biased region" description="Basic residues" evidence="8">
    <location>
        <begin position="50"/>
        <end position="59"/>
    </location>
</feature>
<dbReference type="PROSITE" id="PS00211">
    <property type="entry name" value="ABC_TRANSPORTER_1"/>
    <property type="match status" value="1"/>
</dbReference>
<dbReference type="PROSITE" id="PS50893">
    <property type="entry name" value="ABC_TRANSPORTER_2"/>
    <property type="match status" value="1"/>
</dbReference>
<dbReference type="OrthoDB" id="3508321at2"/>
<feature type="region of interest" description="Disordered" evidence="8">
    <location>
        <begin position="1"/>
        <end position="77"/>
    </location>
</feature>
<gene>
    <name evidence="10" type="ORF">DN069_17580</name>
</gene>
<dbReference type="Pfam" id="PF00005">
    <property type="entry name" value="ABC_tran"/>
    <property type="match status" value="1"/>
</dbReference>
<evidence type="ECO:0000256" key="4">
    <source>
        <dbReference type="ARBA" id="ARBA00022475"/>
    </source>
</evidence>
<organism evidence="10 11">
    <name type="scientific">Streptacidiphilus pinicola</name>
    <dbReference type="NCBI Taxonomy" id="2219663"/>
    <lineage>
        <taxon>Bacteria</taxon>
        <taxon>Bacillati</taxon>
        <taxon>Actinomycetota</taxon>
        <taxon>Actinomycetes</taxon>
        <taxon>Kitasatosporales</taxon>
        <taxon>Streptomycetaceae</taxon>
        <taxon>Streptacidiphilus</taxon>
    </lineage>
</organism>
<dbReference type="Proteomes" id="UP000248889">
    <property type="component" value="Unassembled WGS sequence"/>
</dbReference>
<dbReference type="SMART" id="SM00382">
    <property type="entry name" value="AAA"/>
    <property type="match status" value="1"/>
</dbReference>
<comment type="similarity">
    <text evidence="2">Belongs to the ABC transporter superfamily.</text>
</comment>
<name>A0A2X0ILW6_9ACTN</name>
<dbReference type="PANTHER" id="PTHR43297:SF2">
    <property type="entry name" value="DIPEPTIDE TRANSPORT ATP-BINDING PROTEIN DPPD"/>
    <property type="match status" value="1"/>
</dbReference>
<dbReference type="GO" id="GO:0005524">
    <property type="term" value="F:ATP binding"/>
    <property type="evidence" value="ECO:0007669"/>
    <property type="project" value="UniProtKB-KW"/>
</dbReference>
<comment type="caution">
    <text evidence="10">The sequence shown here is derived from an EMBL/GenBank/DDBJ whole genome shotgun (WGS) entry which is preliminary data.</text>
</comment>
<dbReference type="CDD" id="cd03257">
    <property type="entry name" value="ABC_NikE_OppD_transporters"/>
    <property type="match status" value="1"/>
</dbReference>
<dbReference type="InterPro" id="IPR017871">
    <property type="entry name" value="ABC_transporter-like_CS"/>
</dbReference>
<sequence length="476" mass="51464">MVVRAAGPVHRLRRYRPGPAQLRYRRDRQPADAQHPQGAAQQGTAIPARPHPRRPRRGRNTSVTQTQTLNPSKATTGREVVLEIRGLDVDYGFGPDAVRAVSGADLTLHRGEVLGLAGESGSGKSTLAYALTRLLRAPGVITGGEVLFHSRPQGADAGPVETVDILAADAKELGRMRWSELAVVFQSAMHALNPVARIDAQLTDVLKAHRRHMSPAERRERAVELLRMVGISADRLRSYPHELSGGMRQRVMIAMSLALEPQVVIMDEPTTALDVVTQREILEELMLLRERLGFAVVFITHDLSLLLELADSIAVMYAGRIVERASAAELFRAPRHPYSLGLKGSFPSLHGERVRMEGIPGAPPSLKSMPSGCAFHPRCKFAVDRCKVDLPPLATPAMDRIDGLPDVSAPTPTQRVSSCWLHDGQQAAPDALALPFPTPVHLPDQVATAPNGDTASGADRVPSSTTVTHPTLGSTS</sequence>
<dbReference type="GO" id="GO:0005886">
    <property type="term" value="C:plasma membrane"/>
    <property type="evidence" value="ECO:0007669"/>
    <property type="project" value="UniProtKB-SubCell"/>
</dbReference>
<evidence type="ECO:0000256" key="2">
    <source>
        <dbReference type="ARBA" id="ARBA00005417"/>
    </source>
</evidence>
<feature type="domain" description="ABC transporter" evidence="9">
    <location>
        <begin position="84"/>
        <end position="343"/>
    </location>
</feature>
<keyword evidence="3" id="KW-0813">Transport</keyword>
<keyword evidence="11" id="KW-1185">Reference proteome</keyword>
<evidence type="ECO:0000256" key="1">
    <source>
        <dbReference type="ARBA" id="ARBA00004202"/>
    </source>
</evidence>
<comment type="subcellular location">
    <subcellularLocation>
        <location evidence="1">Cell membrane</location>
        <topology evidence="1">Peripheral membrane protein</topology>
    </subcellularLocation>
</comment>
<dbReference type="GO" id="GO:0016887">
    <property type="term" value="F:ATP hydrolysis activity"/>
    <property type="evidence" value="ECO:0007669"/>
    <property type="project" value="InterPro"/>
</dbReference>
<keyword evidence="6 10" id="KW-0067">ATP-binding</keyword>
<evidence type="ECO:0000313" key="10">
    <source>
        <dbReference type="EMBL" id="RAG84301.1"/>
    </source>
</evidence>
<evidence type="ECO:0000256" key="3">
    <source>
        <dbReference type="ARBA" id="ARBA00022448"/>
    </source>
</evidence>
<keyword evidence="5" id="KW-0547">Nucleotide-binding</keyword>
<dbReference type="PANTHER" id="PTHR43297">
    <property type="entry name" value="OLIGOPEPTIDE TRANSPORT ATP-BINDING PROTEIN APPD"/>
    <property type="match status" value="1"/>
</dbReference>
<evidence type="ECO:0000256" key="7">
    <source>
        <dbReference type="ARBA" id="ARBA00023136"/>
    </source>
</evidence>
<reference evidence="10 11" key="1">
    <citation type="submission" date="2018-06" db="EMBL/GenBank/DDBJ databases">
        <title>Streptacidiphilus pinicola sp. nov., isolated from pine grove soil.</title>
        <authorList>
            <person name="Roh S.G."/>
            <person name="Park S."/>
            <person name="Kim M.-K."/>
            <person name="Yun B.-R."/>
            <person name="Park J."/>
            <person name="Kim M.J."/>
            <person name="Kim Y.S."/>
            <person name="Kim S.B."/>
        </authorList>
    </citation>
    <scope>NUCLEOTIDE SEQUENCE [LARGE SCALE GENOMIC DNA]</scope>
    <source>
        <strain evidence="10 11">MMS16-CNU450</strain>
    </source>
</reference>
<keyword evidence="7" id="KW-0472">Membrane</keyword>
<dbReference type="InterPro" id="IPR013563">
    <property type="entry name" value="Oligopep_ABC_C"/>
</dbReference>
<evidence type="ECO:0000256" key="8">
    <source>
        <dbReference type="SAM" id="MobiDB-lite"/>
    </source>
</evidence>
<accession>A0A2X0ILW6</accession>
<dbReference type="InterPro" id="IPR003593">
    <property type="entry name" value="AAA+_ATPase"/>
</dbReference>
<dbReference type="InterPro" id="IPR003439">
    <property type="entry name" value="ABC_transporter-like_ATP-bd"/>
</dbReference>
<dbReference type="AlphaFoldDB" id="A0A2X0ILW6"/>
<dbReference type="Pfam" id="PF08352">
    <property type="entry name" value="oligo_HPY"/>
    <property type="match status" value="1"/>
</dbReference>
<evidence type="ECO:0000313" key="11">
    <source>
        <dbReference type="Proteomes" id="UP000248889"/>
    </source>
</evidence>
<dbReference type="InterPro" id="IPR027417">
    <property type="entry name" value="P-loop_NTPase"/>
</dbReference>
<keyword evidence="4" id="KW-1003">Cell membrane</keyword>
<feature type="compositionally biased region" description="Polar residues" evidence="8">
    <location>
        <begin position="60"/>
        <end position="75"/>
    </location>
</feature>